<sequence>MKRIILQLDHEDNKVADLSIFHTTWIYRVLKCLGFSLFKEIKEEPIKKARFGHVSKLLGASSIFLHVAFAYSVVAIVTHDDVISTKHCIVNILCLSLSTLLWHYIQIKSEKFSHFFAKIRKLSNSLDVSDKREIIATNVIITVAFIHPVVISMAITSAVGRNVEEKYFSFWLLGYQWTSYKFLRSILTFVAMILFFSAKFLVPALCSTVYGAICYKLSKAIRFQSLAVEENIKSERFFAETKVYHFVIRCCEKFEDSAKGMLFLIFFAYSTAIYTGLEMIMGQAKIIPSPAADIDAILTLLSCGVPSISLMLLGSKIPEAMTAAKLRFQYVHRKALVGDNGHVGICPKQLVLLKALGRIKPLSLTAAKMLKIDKSLILTSFGCALTYCILIRQLEKN</sequence>
<accession>A0AAV6UFC0</accession>
<proteinExistence type="predicted"/>
<feature type="transmembrane region" description="Helical" evidence="1">
    <location>
        <begin position="296"/>
        <end position="315"/>
    </location>
</feature>
<feature type="transmembrane region" description="Helical" evidence="1">
    <location>
        <begin position="139"/>
        <end position="160"/>
    </location>
</feature>
<organism evidence="2 3">
    <name type="scientific">Oedothorax gibbosus</name>
    <dbReference type="NCBI Taxonomy" id="931172"/>
    <lineage>
        <taxon>Eukaryota</taxon>
        <taxon>Metazoa</taxon>
        <taxon>Ecdysozoa</taxon>
        <taxon>Arthropoda</taxon>
        <taxon>Chelicerata</taxon>
        <taxon>Arachnida</taxon>
        <taxon>Araneae</taxon>
        <taxon>Araneomorphae</taxon>
        <taxon>Entelegynae</taxon>
        <taxon>Araneoidea</taxon>
        <taxon>Linyphiidae</taxon>
        <taxon>Erigoninae</taxon>
        <taxon>Oedothorax</taxon>
    </lineage>
</organism>
<evidence type="ECO:0000313" key="2">
    <source>
        <dbReference type="EMBL" id="KAG8182899.1"/>
    </source>
</evidence>
<reference evidence="2 3" key="1">
    <citation type="journal article" date="2022" name="Nat. Ecol. Evol.">
        <title>A masculinizing supergene underlies an exaggerated male reproductive morph in a spider.</title>
        <authorList>
            <person name="Hendrickx F."/>
            <person name="De Corte Z."/>
            <person name="Sonet G."/>
            <person name="Van Belleghem S.M."/>
            <person name="Kostlbacher S."/>
            <person name="Vangestel C."/>
        </authorList>
    </citation>
    <scope>NUCLEOTIDE SEQUENCE [LARGE SCALE GENOMIC DNA]</scope>
    <source>
        <strain evidence="2">W744_W776</strain>
    </source>
</reference>
<name>A0AAV6UFC0_9ARAC</name>
<dbReference type="AlphaFoldDB" id="A0AAV6UFC0"/>
<comment type="caution">
    <text evidence="2">The sequence shown here is derived from an EMBL/GenBank/DDBJ whole genome shotgun (WGS) entry which is preliminary data.</text>
</comment>
<feature type="transmembrane region" description="Helical" evidence="1">
    <location>
        <begin position="186"/>
        <end position="213"/>
    </location>
</feature>
<evidence type="ECO:0000313" key="3">
    <source>
        <dbReference type="Proteomes" id="UP000827092"/>
    </source>
</evidence>
<evidence type="ECO:0000256" key="1">
    <source>
        <dbReference type="SAM" id="Phobius"/>
    </source>
</evidence>
<gene>
    <name evidence="2" type="ORF">JTE90_004263</name>
</gene>
<keyword evidence="1" id="KW-0812">Transmembrane</keyword>
<keyword evidence="1" id="KW-1133">Transmembrane helix</keyword>
<keyword evidence="1" id="KW-0472">Membrane</keyword>
<feature type="transmembrane region" description="Helical" evidence="1">
    <location>
        <begin position="376"/>
        <end position="394"/>
    </location>
</feature>
<evidence type="ECO:0008006" key="4">
    <source>
        <dbReference type="Google" id="ProtNLM"/>
    </source>
</evidence>
<feature type="transmembrane region" description="Helical" evidence="1">
    <location>
        <begin position="262"/>
        <end position="284"/>
    </location>
</feature>
<keyword evidence="3" id="KW-1185">Reference proteome</keyword>
<dbReference type="Proteomes" id="UP000827092">
    <property type="component" value="Unassembled WGS sequence"/>
</dbReference>
<feature type="transmembrane region" description="Helical" evidence="1">
    <location>
        <begin position="57"/>
        <end position="77"/>
    </location>
</feature>
<feature type="transmembrane region" description="Helical" evidence="1">
    <location>
        <begin position="89"/>
        <end position="105"/>
    </location>
</feature>
<protein>
    <recommendedName>
        <fullName evidence="4">Gustatory receptor</fullName>
    </recommendedName>
</protein>
<dbReference type="EMBL" id="JAFNEN010000442">
    <property type="protein sequence ID" value="KAG8182899.1"/>
    <property type="molecule type" value="Genomic_DNA"/>
</dbReference>